<keyword evidence="3" id="KW-0378">Hydrolase</keyword>
<dbReference type="Proteomes" id="UP000275356">
    <property type="component" value="Unassembled WGS sequence"/>
</dbReference>
<sequence length="282" mass="28712">MTDRASSDGASAERPSTDRAQPPSSAPAERVAAALLDAVAVMHELRSPGGCPWDAEQTTASLAPYAVEEAFEVAEAAESGDLDALREELGDLLLQVLFHARVASEVPASAGGFSLADVAEGLSAKLRRRHPHVFPDASGSVTDASDAEAVNRQWDRIKAAERAASAEPGAAGAAADGSGRSSVLDGIPEALPALMRAQKVLRRARRAGIAVGPVFPDALDDLRPAGEGAAADAAADALAAEVGAELLAVVARAEAAGVDAEGALRAQVRGIGAQVREAEHRG</sequence>
<comment type="caution">
    <text evidence="3">The sequence shown here is derived from an EMBL/GenBank/DDBJ whole genome shotgun (WGS) entry which is preliminary data.</text>
</comment>
<evidence type="ECO:0000256" key="1">
    <source>
        <dbReference type="SAM" id="MobiDB-lite"/>
    </source>
</evidence>
<evidence type="ECO:0000313" key="4">
    <source>
        <dbReference type="Proteomes" id="UP000275356"/>
    </source>
</evidence>
<feature type="compositionally biased region" description="Low complexity" evidence="1">
    <location>
        <begin position="162"/>
        <end position="181"/>
    </location>
</feature>
<dbReference type="CDD" id="cd11528">
    <property type="entry name" value="NTP-PPase_MazG_Nterm"/>
    <property type="match status" value="1"/>
</dbReference>
<dbReference type="PANTHER" id="PTHR30522:SF0">
    <property type="entry name" value="NUCLEOSIDE TRIPHOSPHATE PYROPHOSPHOHYDROLASE"/>
    <property type="match status" value="1"/>
</dbReference>
<feature type="region of interest" description="Disordered" evidence="1">
    <location>
        <begin position="161"/>
        <end position="181"/>
    </location>
</feature>
<dbReference type="GO" id="GO:0046052">
    <property type="term" value="P:UTP catabolic process"/>
    <property type="evidence" value="ECO:0007669"/>
    <property type="project" value="TreeGrafter"/>
</dbReference>
<dbReference type="Pfam" id="PF03819">
    <property type="entry name" value="MazG"/>
    <property type="match status" value="1"/>
</dbReference>
<dbReference type="GO" id="GO:0046047">
    <property type="term" value="P:TTP catabolic process"/>
    <property type="evidence" value="ECO:0007669"/>
    <property type="project" value="TreeGrafter"/>
</dbReference>
<evidence type="ECO:0000313" key="3">
    <source>
        <dbReference type="EMBL" id="ROR95872.1"/>
    </source>
</evidence>
<dbReference type="FunFam" id="1.10.287.1080:FF:000001">
    <property type="entry name" value="Nucleoside triphosphate pyrophosphohydrolase"/>
    <property type="match status" value="1"/>
</dbReference>
<dbReference type="PANTHER" id="PTHR30522">
    <property type="entry name" value="NUCLEOSIDE TRIPHOSPHATE PYROPHOSPHOHYDROLASE"/>
    <property type="match status" value="1"/>
</dbReference>
<dbReference type="GO" id="GO:0046081">
    <property type="term" value="P:dUTP catabolic process"/>
    <property type="evidence" value="ECO:0007669"/>
    <property type="project" value="TreeGrafter"/>
</dbReference>
<protein>
    <submittedName>
        <fullName evidence="3">XTP/dITP diphosphohydrolase</fullName>
    </submittedName>
</protein>
<dbReference type="SUPFAM" id="SSF101386">
    <property type="entry name" value="all-alpha NTP pyrophosphatases"/>
    <property type="match status" value="1"/>
</dbReference>
<dbReference type="InterPro" id="IPR048015">
    <property type="entry name" value="NTP-PPase_MazG-like_N"/>
</dbReference>
<accession>A0A3N2D854</accession>
<dbReference type="InterPro" id="IPR004518">
    <property type="entry name" value="MazG-like_dom"/>
</dbReference>
<evidence type="ECO:0000259" key="2">
    <source>
        <dbReference type="Pfam" id="PF03819"/>
    </source>
</evidence>
<dbReference type="GO" id="GO:0047429">
    <property type="term" value="F:nucleoside triphosphate diphosphatase activity"/>
    <property type="evidence" value="ECO:0007669"/>
    <property type="project" value="TreeGrafter"/>
</dbReference>
<dbReference type="GO" id="GO:0006950">
    <property type="term" value="P:response to stress"/>
    <property type="evidence" value="ECO:0007669"/>
    <property type="project" value="UniProtKB-ARBA"/>
</dbReference>
<proteinExistence type="predicted"/>
<gene>
    <name evidence="3" type="ORF">EDD28_0435</name>
</gene>
<dbReference type="RefSeq" id="WP_245967879.1">
    <property type="nucleotide sequence ID" value="NZ_RKHQ01000001.1"/>
</dbReference>
<dbReference type="InterPro" id="IPR011551">
    <property type="entry name" value="NTP_PyrPHydrolase_MazG"/>
</dbReference>
<dbReference type="NCBIfam" id="TIGR00444">
    <property type="entry name" value="mazG"/>
    <property type="match status" value="1"/>
</dbReference>
<keyword evidence="4" id="KW-1185">Reference proteome</keyword>
<feature type="region of interest" description="Disordered" evidence="1">
    <location>
        <begin position="1"/>
        <end position="29"/>
    </location>
</feature>
<dbReference type="AlphaFoldDB" id="A0A3N2D854"/>
<dbReference type="GO" id="GO:0006203">
    <property type="term" value="P:dGTP catabolic process"/>
    <property type="evidence" value="ECO:0007669"/>
    <property type="project" value="TreeGrafter"/>
</dbReference>
<dbReference type="EMBL" id="RKHQ01000001">
    <property type="protein sequence ID" value="ROR95872.1"/>
    <property type="molecule type" value="Genomic_DNA"/>
</dbReference>
<name>A0A3N2D854_9MICO</name>
<reference evidence="3 4" key="1">
    <citation type="submission" date="2018-11" db="EMBL/GenBank/DDBJ databases">
        <title>Sequencing the genomes of 1000 actinobacteria strains.</title>
        <authorList>
            <person name="Klenk H.-P."/>
        </authorList>
    </citation>
    <scope>NUCLEOTIDE SEQUENCE [LARGE SCALE GENOMIC DNA]</scope>
    <source>
        <strain evidence="3 4">DSM 13521</strain>
    </source>
</reference>
<dbReference type="Gene3D" id="1.10.287.1080">
    <property type="entry name" value="MazG-like"/>
    <property type="match status" value="2"/>
</dbReference>
<dbReference type="GO" id="GO:0046076">
    <property type="term" value="P:dTTP catabolic process"/>
    <property type="evidence" value="ECO:0007669"/>
    <property type="project" value="TreeGrafter"/>
</dbReference>
<dbReference type="GO" id="GO:0046061">
    <property type="term" value="P:dATP catabolic process"/>
    <property type="evidence" value="ECO:0007669"/>
    <property type="project" value="TreeGrafter"/>
</dbReference>
<feature type="domain" description="NTP pyrophosphohydrolase MazG-like" evidence="2">
    <location>
        <begin position="57"/>
        <end position="134"/>
    </location>
</feature>
<organism evidence="3 4">
    <name type="scientific">Salana multivorans</name>
    <dbReference type="NCBI Taxonomy" id="120377"/>
    <lineage>
        <taxon>Bacteria</taxon>
        <taxon>Bacillati</taxon>
        <taxon>Actinomycetota</taxon>
        <taxon>Actinomycetes</taxon>
        <taxon>Micrococcales</taxon>
        <taxon>Beutenbergiaceae</taxon>
        <taxon>Salana</taxon>
    </lineage>
</organism>